<evidence type="ECO:0000256" key="8">
    <source>
        <dbReference type="ARBA" id="ARBA00022679"/>
    </source>
</evidence>
<evidence type="ECO:0000256" key="14">
    <source>
        <dbReference type="ARBA" id="ARBA00048293"/>
    </source>
</evidence>
<reference evidence="23" key="3">
    <citation type="submission" date="2025-09" db="UniProtKB">
        <authorList>
            <consortium name="Ensembl"/>
        </authorList>
    </citation>
    <scope>IDENTIFICATION</scope>
</reference>
<dbReference type="SUPFAM" id="SSF69593">
    <property type="entry name" value="Glycerol-3-phosphate (1)-acyltransferase"/>
    <property type="match status" value="1"/>
</dbReference>
<comment type="catalytic activity">
    <reaction evidence="19">
        <text>1-(9Z-octadecenoyl)-sn-glycero-3-phosphate + (9Z)-octadecenoyl-CoA = 1,2-di-(9Z-octadecenoyl)-sn-glycero-3-phosphate + CoA</text>
        <dbReference type="Rhea" id="RHEA:37131"/>
        <dbReference type="ChEBI" id="CHEBI:57287"/>
        <dbReference type="ChEBI" id="CHEBI:57387"/>
        <dbReference type="ChEBI" id="CHEBI:74544"/>
        <dbReference type="ChEBI" id="CHEBI:74546"/>
    </reaction>
    <physiologicalReaction direction="left-to-right" evidence="19">
        <dbReference type="Rhea" id="RHEA:37132"/>
    </physiologicalReaction>
</comment>
<dbReference type="AlphaFoldDB" id="F7AHW4"/>
<evidence type="ECO:0000256" key="2">
    <source>
        <dbReference type="ARBA" id="ARBA00000300"/>
    </source>
</evidence>
<dbReference type="CTD" id="10555"/>
<evidence type="ECO:0000256" key="17">
    <source>
        <dbReference type="ARBA" id="ARBA00049345"/>
    </source>
</evidence>
<dbReference type="GeneID" id="100019982"/>
<keyword evidence="20" id="KW-1208">Phospholipid metabolism</keyword>
<evidence type="ECO:0000313" key="23">
    <source>
        <dbReference type="Ensembl" id="ENSMODP00000021952.3"/>
    </source>
</evidence>
<evidence type="ECO:0000256" key="18">
    <source>
        <dbReference type="ARBA" id="ARBA00049491"/>
    </source>
</evidence>
<keyword evidence="24" id="KW-1185">Reference proteome</keyword>
<dbReference type="Bgee" id="ENSMODG00000017601">
    <property type="expression patterns" value="Expressed in liver and 20 other cell types or tissues"/>
</dbReference>
<evidence type="ECO:0000256" key="4">
    <source>
        <dbReference type="ARBA" id="ARBA00001783"/>
    </source>
</evidence>
<reference evidence="23" key="2">
    <citation type="submission" date="2025-08" db="UniProtKB">
        <authorList>
            <consortium name="Ensembl"/>
        </authorList>
    </citation>
    <scope>IDENTIFICATION</scope>
</reference>
<keyword evidence="8 20" id="KW-0808">Transferase</keyword>
<dbReference type="Proteomes" id="UP000002280">
    <property type="component" value="Chromosome 1"/>
</dbReference>
<proteinExistence type="inferred from homology"/>
<evidence type="ECO:0000256" key="10">
    <source>
        <dbReference type="ARBA" id="ARBA00023315"/>
    </source>
</evidence>
<keyword evidence="21" id="KW-0472">Membrane</keyword>
<sequence length="281" mass="31809">MAIPAILDMWIWALLMLLLALPLLSRTVNFYFKIGSYCLLCLGASLVASVVCFLVNRGRTVRNMRIVKKFVRVFKYFYGLRLEAHGVEKLHDDKPCVIISNHQSILDMIGMMEILPKNCIQIAKRELVFAGPVGLIMYLGGVIFINRKQTSTAMSVMGEVGDILVKENLKVWIYPEGTRNGSYDMLPFKKGAFYVAVQAQVPIIPVVYSSFTSFYQPEKKIFTSGKIKIEVLDPVKTEGLTVEDIPELIKTCHSAMKEAFFRISDKLNENRTNDQALQPEQ</sequence>
<evidence type="ECO:0000259" key="22">
    <source>
        <dbReference type="SMART" id="SM00563"/>
    </source>
</evidence>
<evidence type="ECO:0000256" key="19">
    <source>
        <dbReference type="ARBA" id="ARBA00049561"/>
    </source>
</evidence>
<evidence type="ECO:0000256" key="21">
    <source>
        <dbReference type="SAM" id="Phobius"/>
    </source>
</evidence>
<dbReference type="InParanoid" id="F7AHW4"/>
<dbReference type="GO" id="GO:0006654">
    <property type="term" value="P:phosphatidic acid biosynthetic process"/>
    <property type="evidence" value="ECO:0000318"/>
    <property type="project" value="GO_Central"/>
</dbReference>
<comment type="catalytic activity">
    <reaction evidence="11">
        <text>1-hexadecanoyl-sn-glycero-3-phosphate + (9Z)-octadecenoyl-CoA = 1-hexadecanoyl-2-(9Z-octadecenoyl)-sn-glycero-3-phosphate + CoA</text>
        <dbReference type="Rhea" id="RHEA:33187"/>
        <dbReference type="ChEBI" id="CHEBI:57287"/>
        <dbReference type="ChEBI" id="CHEBI:57387"/>
        <dbReference type="ChEBI" id="CHEBI:57518"/>
        <dbReference type="ChEBI" id="CHEBI:64839"/>
    </reaction>
    <physiologicalReaction direction="left-to-right" evidence="11">
        <dbReference type="Rhea" id="RHEA:33188"/>
    </physiologicalReaction>
</comment>
<dbReference type="KEGG" id="mdo:100019982"/>
<feature type="domain" description="Phospholipid/glycerol acyltransferase" evidence="22">
    <location>
        <begin position="96"/>
        <end position="211"/>
    </location>
</feature>
<comment type="function">
    <text evidence="5">Converts 1-acyl-sn-glycerol-3-phosphate (lysophosphatidic acid or LPA) into 1,2-diacyl-sn-glycerol-3-phosphate (phosphatidic acid or PA) by incorporating an acyl moiety at the sn-2 position of the glycerol backbone.</text>
</comment>
<comment type="catalytic activity">
    <reaction evidence="4">
        <text>1-(9Z-octadecenoyl)-sn-glycero-3-phosphate + tetradecanoyl-CoA = 1-(9Z)-octadecenoyl-2-tetradecanoyl-sn-glycero-3-phosphate + CoA</text>
        <dbReference type="Rhea" id="RHEA:37171"/>
        <dbReference type="ChEBI" id="CHEBI:57287"/>
        <dbReference type="ChEBI" id="CHEBI:57385"/>
        <dbReference type="ChEBI" id="CHEBI:74544"/>
        <dbReference type="ChEBI" id="CHEBI:74579"/>
    </reaction>
    <physiologicalReaction direction="left-to-right" evidence="4">
        <dbReference type="Rhea" id="RHEA:37172"/>
    </physiologicalReaction>
</comment>
<comment type="catalytic activity">
    <reaction evidence="16">
        <text>pentadecanoyl-CoA + 1-(9Z-octadecenoyl)-sn-glycero-3-phosphate = 1-(9Z)-octadecenoyl-2-pentadecanoyl-sn-glycero-3-phosphate + CoA</text>
        <dbReference type="Rhea" id="RHEA:37175"/>
        <dbReference type="ChEBI" id="CHEBI:57287"/>
        <dbReference type="ChEBI" id="CHEBI:74309"/>
        <dbReference type="ChEBI" id="CHEBI:74544"/>
        <dbReference type="ChEBI" id="CHEBI:74578"/>
    </reaction>
    <physiologicalReaction direction="left-to-right" evidence="16">
        <dbReference type="Rhea" id="RHEA:37176"/>
    </physiologicalReaction>
</comment>
<evidence type="ECO:0000256" key="13">
    <source>
        <dbReference type="ARBA" id="ARBA00048105"/>
    </source>
</evidence>
<evidence type="ECO:0000256" key="3">
    <source>
        <dbReference type="ARBA" id="ARBA00000816"/>
    </source>
</evidence>
<comment type="catalytic activity">
    <reaction evidence="18">
        <text>1-eicosanoyl-sn-glycero-3-phosphate + (9Z)-octadecenoyl-CoA = 1-eicosanoyl-2-(9Z)-octadecenoyl-sn-glycero-3-phosphate + CoA</text>
        <dbReference type="Rhea" id="RHEA:37183"/>
        <dbReference type="ChEBI" id="CHEBI:57287"/>
        <dbReference type="ChEBI" id="CHEBI:57387"/>
        <dbReference type="ChEBI" id="CHEBI:74583"/>
        <dbReference type="ChEBI" id="CHEBI:74584"/>
    </reaction>
    <physiologicalReaction direction="left-to-right" evidence="18">
        <dbReference type="Rhea" id="RHEA:37184"/>
    </physiologicalReaction>
</comment>
<dbReference type="InterPro" id="IPR002123">
    <property type="entry name" value="Plipid/glycerol_acylTrfase"/>
</dbReference>
<dbReference type="GO" id="GO:0005789">
    <property type="term" value="C:endoplasmic reticulum membrane"/>
    <property type="evidence" value="ECO:0007669"/>
    <property type="project" value="Ensembl"/>
</dbReference>
<reference evidence="23 24" key="1">
    <citation type="journal article" date="2007" name="Nature">
        <title>Genome of the marsupial Monodelphis domestica reveals innovation in non-coding sequences.</title>
        <authorList>
            <person name="Mikkelsen T.S."/>
            <person name="Wakefield M.J."/>
            <person name="Aken B."/>
            <person name="Amemiya C.T."/>
            <person name="Chang J.L."/>
            <person name="Duke S."/>
            <person name="Garber M."/>
            <person name="Gentles A.J."/>
            <person name="Goodstadt L."/>
            <person name="Heger A."/>
            <person name="Jurka J."/>
            <person name="Kamal M."/>
            <person name="Mauceli E."/>
            <person name="Searle S.M."/>
            <person name="Sharpe T."/>
            <person name="Baker M.L."/>
            <person name="Batzer M.A."/>
            <person name="Benos P.V."/>
            <person name="Belov K."/>
            <person name="Clamp M."/>
            <person name="Cook A."/>
            <person name="Cuff J."/>
            <person name="Das R."/>
            <person name="Davidow L."/>
            <person name="Deakin J.E."/>
            <person name="Fazzari M.J."/>
            <person name="Glass J.L."/>
            <person name="Grabherr M."/>
            <person name="Greally J.M."/>
            <person name="Gu W."/>
            <person name="Hore T.A."/>
            <person name="Huttley G.A."/>
            <person name="Kleber M."/>
            <person name="Jirtle R.L."/>
            <person name="Koina E."/>
            <person name="Lee J.T."/>
            <person name="Mahony S."/>
            <person name="Marra M.A."/>
            <person name="Miller R.D."/>
            <person name="Nicholls R.D."/>
            <person name="Oda M."/>
            <person name="Papenfuss A.T."/>
            <person name="Parra Z.E."/>
            <person name="Pollock D.D."/>
            <person name="Ray D.A."/>
            <person name="Schein J.E."/>
            <person name="Speed T.P."/>
            <person name="Thompson K."/>
            <person name="VandeBerg J.L."/>
            <person name="Wade C.M."/>
            <person name="Walker J.A."/>
            <person name="Waters P.D."/>
            <person name="Webber C."/>
            <person name="Weidman J.R."/>
            <person name="Xie X."/>
            <person name="Zody M.C."/>
            <person name="Baldwin J."/>
            <person name="Abdouelleil A."/>
            <person name="Abdulkadir J."/>
            <person name="Abebe A."/>
            <person name="Abera B."/>
            <person name="Abreu J."/>
            <person name="Acer S.C."/>
            <person name="Aftuck L."/>
            <person name="Alexander A."/>
            <person name="An P."/>
            <person name="Anderson E."/>
            <person name="Anderson S."/>
            <person name="Arachi H."/>
            <person name="Azer M."/>
            <person name="Bachantsang P."/>
            <person name="Barry A."/>
            <person name="Bayul T."/>
            <person name="Berlin A."/>
            <person name="Bessette D."/>
            <person name="Bloom T."/>
            <person name="Bloom T."/>
            <person name="Boguslavskiy L."/>
            <person name="Bonnet C."/>
            <person name="Boukhgalter B."/>
            <person name="Bourzgui I."/>
            <person name="Brown A."/>
            <person name="Cahill P."/>
            <person name="Channer S."/>
            <person name="Cheshatsang Y."/>
            <person name="Chuda L."/>
            <person name="Citroen M."/>
            <person name="Collymore A."/>
            <person name="Cooke P."/>
            <person name="Costello M."/>
            <person name="D'Aco K."/>
            <person name="Daza R."/>
            <person name="De Haan G."/>
            <person name="DeGray S."/>
            <person name="DeMaso C."/>
            <person name="Dhargay N."/>
            <person name="Dooley K."/>
            <person name="Dooley E."/>
            <person name="Doricent M."/>
            <person name="Dorje P."/>
            <person name="Dorjee K."/>
            <person name="Dupes A."/>
            <person name="Elong R."/>
            <person name="Falk J."/>
            <person name="Farina A."/>
            <person name="Faro S."/>
            <person name="Ferguson D."/>
            <person name="Fisher S."/>
            <person name="Foley C.D."/>
            <person name="Franke A."/>
            <person name="Friedrich D."/>
            <person name="Gadbois L."/>
            <person name="Gearin G."/>
            <person name="Gearin C.R."/>
            <person name="Giannoukos G."/>
            <person name="Goode T."/>
            <person name="Graham J."/>
            <person name="Grandbois E."/>
            <person name="Grewal S."/>
            <person name="Gyaltsen K."/>
            <person name="Hafez N."/>
            <person name="Hagos B."/>
            <person name="Hall J."/>
            <person name="Henson C."/>
            <person name="Hollinger A."/>
            <person name="Honan T."/>
            <person name="Huard M.D."/>
            <person name="Hughes L."/>
            <person name="Hurhula B."/>
            <person name="Husby M.E."/>
            <person name="Kamat A."/>
            <person name="Kanga B."/>
            <person name="Kashin S."/>
            <person name="Khazanovich D."/>
            <person name="Kisner P."/>
            <person name="Lance K."/>
            <person name="Lara M."/>
            <person name="Lee W."/>
            <person name="Lennon N."/>
            <person name="Letendre F."/>
            <person name="LeVine R."/>
            <person name="Lipovsky A."/>
            <person name="Liu X."/>
            <person name="Liu J."/>
            <person name="Liu S."/>
            <person name="Lokyitsang T."/>
            <person name="Lokyitsang Y."/>
            <person name="Lubonja R."/>
            <person name="Lui A."/>
            <person name="MacDonald P."/>
            <person name="Magnisalis V."/>
            <person name="Maru K."/>
            <person name="Matthews C."/>
            <person name="McCusker W."/>
            <person name="McDonough S."/>
            <person name="Mehta T."/>
            <person name="Meldrim J."/>
            <person name="Meneus L."/>
            <person name="Mihai O."/>
            <person name="Mihalev A."/>
            <person name="Mihova T."/>
            <person name="Mittelman R."/>
            <person name="Mlenga V."/>
            <person name="Montmayeur A."/>
            <person name="Mulrain L."/>
            <person name="Navidi A."/>
            <person name="Naylor J."/>
            <person name="Negash T."/>
            <person name="Nguyen T."/>
            <person name="Nguyen N."/>
            <person name="Nicol R."/>
            <person name="Norbu C."/>
            <person name="Norbu N."/>
            <person name="Novod N."/>
            <person name="O'Neill B."/>
            <person name="Osman S."/>
            <person name="Markiewicz E."/>
            <person name="Oyono O.L."/>
            <person name="Patti C."/>
            <person name="Phunkhang P."/>
            <person name="Pierre F."/>
            <person name="Priest M."/>
            <person name="Raghuraman S."/>
            <person name="Rege F."/>
            <person name="Reyes R."/>
            <person name="Rise C."/>
            <person name="Rogov P."/>
            <person name="Ross K."/>
            <person name="Ryan E."/>
            <person name="Settipalli S."/>
            <person name="Shea T."/>
            <person name="Sherpa N."/>
            <person name="Shi L."/>
            <person name="Shih D."/>
            <person name="Sparrow T."/>
            <person name="Spaulding J."/>
            <person name="Stalker J."/>
            <person name="Stange-Thomann N."/>
            <person name="Stavropoulos S."/>
            <person name="Stone C."/>
            <person name="Strader C."/>
            <person name="Tesfaye S."/>
            <person name="Thomson T."/>
            <person name="Thoulutsang Y."/>
            <person name="Thoulutsang D."/>
            <person name="Topham K."/>
            <person name="Topping I."/>
            <person name="Tsamla T."/>
            <person name="Vassiliev H."/>
            <person name="Vo A."/>
            <person name="Wangchuk T."/>
            <person name="Wangdi T."/>
            <person name="Weiand M."/>
            <person name="Wilkinson J."/>
            <person name="Wilson A."/>
            <person name="Yadav S."/>
            <person name="Young G."/>
            <person name="Yu Q."/>
            <person name="Zembek L."/>
            <person name="Zhong D."/>
            <person name="Zimmer A."/>
            <person name="Zwirko Z."/>
            <person name="Jaffe D.B."/>
            <person name="Alvarez P."/>
            <person name="Brockman W."/>
            <person name="Butler J."/>
            <person name="Chin C."/>
            <person name="Gnerre S."/>
            <person name="MacCallum I."/>
            <person name="Graves J.A."/>
            <person name="Ponting C.P."/>
            <person name="Breen M."/>
            <person name="Samollow P.B."/>
            <person name="Lander E.S."/>
            <person name="Lindblad-Toh K."/>
        </authorList>
    </citation>
    <scope>NUCLEOTIDE SEQUENCE [LARGE SCALE GENOMIC DNA]</scope>
</reference>
<feature type="transmembrane region" description="Helical" evidence="21">
    <location>
        <begin position="30"/>
        <end position="55"/>
    </location>
</feature>
<dbReference type="GeneTree" id="ENSGT00390000008726"/>
<comment type="catalytic activity">
    <reaction evidence="1">
        <text>(11Z)-octadecenoyl-CoA + 1-(9Z-octadecenoyl)-sn-glycero-3-phosphate = 1-(9Z)-octadecenoyl-2-(11Z)-octadecenoyl-sn-glycero-3-phosphate + CoA</text>
        <dbReference type="Rhea" id="RHEA:37603"/>
        <dbReference type="ChEBI" id="CHEBI:57287"/>
        <dbReference type="ChEBI" id="CHEBI:74544"/>
        <dbReference type="ChEBI" id="CHEBI:75121"/>
        <dbReference type="ChEBI" id="CHEBI:75122"/>
    </reaction>
    <physiologicalReaction direction="left-to-right" evidence="1">
        <dbReference type="Rhea" id="RHEA:37604"/>
    </physiologicalReaction>
</comment>
<comment type="similarity">
    <text evidence="7 20">Belongs to the 1-acyl-sn-glycerol-3-phosphate acyltransferase family.</text>
</comment>
<dbReference type="Pfam" id="PF01553">
    <property type="entry name" value="Acyltransferase"/>
    <property type="match status" value="1"/>
</dbReference>
<dbReference type="OrthoDB" id="202234at2759"/>
<organism evidence="23 24">
    <name type="scientific">Monodelphis domestica</name>
    <name type="common">Gray short-tailed opossum</name>
    <dbReference type="NCBI Taxonomy" id="13616"/>
    <lineage>
        <taxon>Eukaryota</taxon>
        <taxon>Metazoa</taxon>
        <taxon>Chordata</taxon>
        <taxon>Craniata</taxon>
        <taxon>Vertebrata</taxon>
        <taxon>Euteleostomi</taxon>
        <taxon>Mammalia</taxon>
        <taxon>Metatheria</taxon>
        <taxon>Didelphimorphia</taxon>
        <taxon>Didelphidae</taxon>
        <taxon>Monodelphis</taxon>
    </lineage>
</organism>
<comment type="catalytic activity">
    <reaction evidence="15">
        <text>heptadecanoyl-CoA + 1-(9Z-octadecenoyl)-sn-glycero-3-phosphate = 1-(9Z)-octadecenoyl-2-heptadecanoyl-sn-glycero-3-phosphate + CoA</text>
        <dbReference type="Rhea" id="RHEA:37155"/>
        <dbReference type="ChEBI" id="CHEBI:57287"/>
        <dbReference type="ChEBI" id="CHEBI:74307"/>
        <dbReference type="ChEBI" id="CHEBI:74544"/>
        <dbReference type="ChEBI" id="CHEBI:74558"/>
    </reaction>
    <physiologicalReaction direction="left-to-right" evidence="15">
        <dbReference type="Rhea" id="RHEA:37156"/>
    </physiologicalReaction>
</comment>
<dbReference type="CDD" id="cd07989">
    <property type="entry name" value="LPLAT_AGPAT-like"/>
    <property type="match status" value="1"/>
</dbReference>
<dbReference type="PANTHER" id="PTHR10434:SF2">
    <property type="entry name" value="1-ACYL-SN-GLYCEROL-3-PHOSPHATE ACYLTRANSFERASE BETA"/>
    <property type="match status" value="1"/>
</dbReference>
<dbReference type="STRING" id="13616.ENSMODP00000021952"/>
<dbReference type="SMART" id="SM00563">
    <property type="entry name" value="PlsC"/>
    <property type="match status" value="1"/>
</dbReference>
<dbReference type="NCBIfam" id="TIGR00530">
    <property type="entry name" value="AGP_acyltrn"/>
    <property type="match status" value="1"/>
</dbReference>
<evidence type="ECO:0000256" key="12">
    <source>
        <dbReference type="ARBA" id="ARBA00047814"/>
    </source>
</evidence>
<evidence type="ECO:0000256" key="20">
    <source>
        <dbReference type="RuleBase" id="RU361267"/>
    </source>
</evidence>
<feature type="transmembrane region" description="Helical" evidence="21">
    <location>
        <begin position="127"/>
        <end position="145"/>
    </location>
</feature>
<evidence type="ECO:0000256" key="9">
    <source>
        <dbReference type="ARBA" id="ARBA00023209"/>
    </source>
</evidence>
<evidence type="ECO:0000256" key="16">
    <source>
        <dbReference type="ARBA" id="ARBA00048973"/>
    </source>
</evidence>
<accession>F7AHW4</accession>
<comment type="catalytic activity">
    <reaction evidence="13">
        <text>1-(6Z,9Z,12Z-octadecatrienoyl)-sn-glycero-3-phosphate + (9Z)-octadecenoyl-CoA = (6Z,9Z,12Z)-octadecatrienoyl-2-(9Z)-octadecenoyl-sn-glycero-3-phosphate + CoA</text>
        <dbReference type="Rhea" id="RHEA:37179"/>
        <dbReference type="ChEBI" id="CHEBI:57287"/>
        <dbReference type="ChEBI" id="CHEBI:57387"/>
        <dbReference type="ChEBI" id="CHEBI:74581"/>
        <dbReference type="ChEBI" id="CHEBI:74582"/>
    </reaction>
    <physiologicalReaction direction="left-to-right" evidence="13">
        <dbReference type="Rhea" id="RHEA:37180"/>
    </physiologicalReaction>
</comment>
<evidence type="ECO:0000256" key="7">
    <source>
        <dbReference type="ARBA" id="ARBA00008655"/>
    </source>
</evidence>
<comment type="catalytic activity">
    <reaction evidence="17">
        <text>1-(9Z-octadecenoyl)-sn-glycero-3-phosphate + (9Z,12Z)-octadecadienoyl-CoA = 1-(9Z)-octadecenoyl-2-(9Z,12Z)-octadecadienoyl-sn-glycero-3-phosphate + CoA</text>
        <dbReference type="Rhea" id="RHEA:37159"/>
        <dbReference type="ChEBI" id="CHEBI:57287"/>
        <dbReference type="ChEBI" id="CHEBI:57383"/>
        <dbReference type="ChEBI" id="CHEBI:74544"/>
        <dbReference type="ChEBI" id="CHEBI:74563"/>
    </reaction>
    <physiologicalReaction direction="left-to-right" evidence="17">
        <dbReference type="Rhea" id="RHEA:37160"/>
    </physiologicalReaction>
</comment>
<dbReference type="EC" id="2.3.1.51" evidence="20"/>
<evidence type="ECO:0000313" key="24">
    <source>
        <dbReference type="Proteomes" id="UP000002280"/>
    </source>
</evidence>
<dbReference type="eggNOG" id="KOG2848">
    <property type="taxonomic scope" value="Eukaryota"/>
</dbReference>
<dbReference type="OMA" id="MPRPLCY"/>
<comment type="pathway">
    <text evidence="6">Phospholipid metabolism; CDP-diacylglycerol biosynthesis; CDP-diacylglycerol from sn-glycerol 3-phosphate: step 2/3.</text>
</comment>
<dbReference type="InterPro" id="IPR004552">
    <property type="entry name" value="AGP_acyltrans"/>
</dbReference>
<evidence type="ECO:0000256" key="11">
    <source>
        <dbReference type="ARBA" id="ARBA00047525"/>
    </source>
</evidence>
<name>F7AHW4_MONDO</name>
<evidence type="ECO:0000256" key="15">
    <source>
        <dbReference type="ARBA" id="ARBA00048956"/>
    </source>
</evidence>
<evidence type="ECO:0000256" key="5">
    <source>
        <dbReference type="ARBA" id="ARBA00004086"/>
    </source>
</evidence>
<keyword evidence="20" id="KW-0444">Lipid biosynthesis</keyword>
<dbReference type="FunCoup" id="F7AHW4">
    <property type="interactions" value="340"/>
</dbReference>
<keyword evidence="9 20" id="KW-0594">Phospholipid biosynthesis</keyword>
<gene>
    <name evidence="23" type="primary">AGPAT2</name>
</gene>
<comment type="catalytic activity">
    <reaction evidence="2">
        <text>a 1-acyl-sn-glycero-3-phosphate + an acyl-CoA = a 1,2-diacyl-sn-glycero-3-phosphate + CoA</text>
        <dbReference type="Rhea" id="RHEA:19709"/>
        <dbReference type="ChEBI" id="CHEBI:57287"/>
        <dbReference type="ChEBI" id="CHEBI:57970"/>
        <dbReference type="ChEBI" id="CHEBI:58342"/>
        <dbReference type="ChEBI" id="CHEBI:58608"/>
        <dbReference type="EC" id="2.3.1.51"/>
    </reaction>
    <physiologicalReaction direction="left-to-right" evidence="2">
        <dbReference type="Rhea" id="RHEA:19710"/>
    </physiologicalReaction>
</comment>
<dbReference type="GO" id="GO:0001819">
    <property type="term" value="P:positive regulation of cytokine production"/>
    <property type="evidence" value="ECO:0007669"/>
    <property type="project" value="Ensembl"/>
</dbReference>
<dbReference type="Ensembl" id="ENSMODT00000022338.4">
    <property type="protein sequence ID" value="ENSMODP00000021952.3"/>
    <property type="gene ID" value="ENSMODG00000017601.4"/>
</dbReference>
<feature type="transmembrane region" description="Helical" evidence="21">
    <location>
        <begin position="7"/>
        <end position="24"/>
    </location>
</feature>
<keyword evidence="21" id="KW-0812">Transmembrane</keyword>
<dbReference type="PANTHER" id="PTHR10434">
    <property type="entry name" value="1-ACYL-SN-GLYCEROL-3-PHOSPHATE ACYLTRANSFERASE"/>
    <property type="match status" value="1"/>
</dbReference>
<comment type="domain">
    <text evidence="20">The HXXXXD motif is essential for acyltransferase activity and may constitute the binding site for the phosphate moiety of the glycerol-3-phosphate.</text>
</comment>
<comment type="catalytic activity">
    <reaction evidence="14">
        <text>1-(9Z,12Z,15Z)-octadecatrienoyl-sn-glycero-3-phosphate + (9Z)-octadecenoyl-CoA = 1-(9Z,12Z,15Z)-octadecatrienoyl-2-(9Z)-octadecenoyl-sn-glycero-3-phosphate + CoA</text>
        <dbReference type="Rhea" id="RHEA:37139"/>
        <dbReference type="ChEBI" id="CHEBI:57287"/>
        <dbReference type="ChEBI" id="CHEBI:57387"/>
        <dbReference type="ChEBI" id="CHEBI:74549"/>
        <dbReference type="ChEBI" id="CHEBI:74550"/>
    </reaction>
    <physiologicalReaction direction="left-to-right" evidence="14">
        <dbReference type="Rhea" id="RHEA:37140"/>
    </physiologicalReaction>
</comment>
<keyword evidence="10 20" id="KW-0012">Acyltransferase</keyword>
<dbReference type="GO" id="GO:0019432">
    <property type="term" value="P:triglyceride biosynthetic process"/>
    <property type="evidence" value="ECO:0007669"/>
    <property type="project" value="Ensembl"/>
</dbReference>
<keyword evidence="20" id="KW-0443">Lipid metabolism</keyword>
<evidence type="ECO:0000256" key="6">
    <source>
        <dbReference type="ARBA" id="ARBA00004728"/>
    </source>
</evidence>
<keyword evidence="21" id="KW-1133">Transmembrane helix</keyword>
<dbReference type="GO" id="GO:0003841">
    <property type="term" value="F:1-acylglycerol-3-phosphate O-acyltransferase activity"/>
    <property type="evidence" value="ECO:0000318"/>
    <property type="project" value="GO_Central"/>
</dbReference>
<dbReference type="GO" id="GO:0005783">
    <property type="term" value="C:endoplasmic reticulum"/>
    <property type="evidence" value="ECO:0000318"/>
    <property type="project" value="GO_Central"/>
</dbReference>
<dbReference type="HOGENOM" id="CLU_027938_10_1_1"/>
<evidence type="ECO:0000256" key="1">
    <source>
        <dbReference type="ARBA" id="ARBA00000091"/>
    </source>
</evidence>
<protein>
    <recommendedName>
        <fullName evidence="20">1-acyl-sn-glycerol-3-phosphate acyltransferase</fullName>
        <ecNumber evidence="20">2.3.1.51</ecNumber>
    </recommendedName>
</protein>
<comment type="catalytic activity">
    <reaction evidence="12">
        <text>1-tetradecanoyl-sn-glycerol 3-phosphate + (9Z)-octadecenoyl-CoA = 1-tetradecanoyl-2-(9Z)-octadecenoyl-sn-glycero-3-phosphate + CoA</text>
        <dbReference type="Rhea" id="RHEA:37187"/>
        <dbReference type="ChEBI" id="CHEBI:57287"/>
        <dbReference type="ChEBI" id="CHEBI:57387"/>
        <dbReference type="ChEBI" id="CHEBI:72683"/>
        <dbReference type="ChEBI" id="CHEBI:74586"/>
    </reaction>
    <physiologicalReaction direction="left-to-right" evidence="12">
        <dbReference type="Rhea" id="RHEA:37188"/>
    </physiologicalReaction>
</comment>
<comment type="catalytic activity">
    <reaction evidence="3">
        <text>1-(9Z-octadecenoyl)-sn-glycero-3-phosphate + hexadecanoyl-CoA = 1-(9Z)-octadecenoyl-2-hexadecanoyl-sn-glycero-3-phosphate + CoA</text>
        <dbReference type="Rhea" id="RHEA:37143"/>
        <dbReference type="ChEBI" id="CHEBI:57287"/>
        <dbReference type="ChEBI" id="CHEBI:57379"/>
        <dbReference type="ChEBI" id="CHEBI:74544"/>
        <dbReference type="ChEBI" id="CHEBI:74551"/>
    </reaction>
    <physiologicalReaction direction="left-to-right" evidence="3">
        <dbReference type="Rhea" id="RHEA:37144"/>
    </physiologicalReaction>
</comment>